<keyword evidence="2" id="KW-0472">Membrane</keyword>
<dbReference type="InterPro" id="IPR025376">
    <property type="entry name" value="CD1107-like_dom"/>
</dbReference>
<feature type="region of interest" description="Disordered" evidence="1">
    <location>
        <begin position="531"/>
        <end position="571"/>
    </location>
</feature>
<dbReference type="Proteomes" id="UP000436047">
    <property type="component" value="Unassembled WGS sequence"/>
</dbReference>
<feature type="region of interest" description="Disordered" evidence="1">
    <location>
        <begin position="614"/>
        <end position="668"/>
    </location>
</feature>
<feature type="chain" id="PRO_5039368415" evidence="3">
    <location>
        <begin position="38"/>
        <end position="668"/>
    </location>
</feature>
<evidence type="ECO:0000256" key="2">
    <source>
        <dbReference type="SAM" id="Phobius"/>
    </source>
</evidence>
<feature type="domain" description="Mobile element protein CD1107-like" evidence="4">
    <location>
        <begin position="177"/>
        <end position="221"/>
    </location>
</feature>
<proteinExistence type="predicted"/>
<comment type="caution">
    <text evidence="5">The sequence shown here is derived from an EMBL/GenBank/DDBJ whole genome shotgun (WGS) entry which is preliminary data.</text>
</comment>
<evidence type="ECO:0000256" key="3">
    <source>
        <dbReference type="SAM" id="SignalP"/>
    </source>
</evidence>
<dbReference type="RefSeq" id="WP_154464755.1">
    <property type="nucleotide sequence ID" value="NZ_VUMI01000017.1"/>
</dbReference>
<accession>A0A6N7W338</accession>
<feature type="compositionally biased region" description="Acidic residues" evidence="1">
    <location>
        <begin position="614"/>
        <end position="630"/>
    </location>
</feature>
<feature type="domain" description="Mobile element protein CD1107-like" evidence="4">
    <location>
        <begin position="468"/>
        <end position="602"/>
    </location>
</feature>
<feature type="compositionally biased region" description="Acidic residues" evidence="1">
    <location>
        <begin position="551"/>
        <end position="567"/>
    </location>
</feature>
<keyword evidence="3" id="KW-0732">Signal</keyword>
<name>A0A6N7W338_9FIRM</name>
<feature type="compositionally biased region" description="Polar residues" evidence="1">
    <location>
        <begin position="434"/>
        <end position="447"/>
    </location>
</feature>
<evidence type="ECO:0000313" key="5">
    <source>
        <dbReference type="EMBL" id="MSS88962.1"/>
    </source>
</evidence>
<keyword evidence="2" id="KW-0812">Transmembrane</keyword>
<sequence>MKMWNTKRNKRFIGSVCLMLFMLLMTVPLLGMASANATEVDTVSGNDALAACICETKCTEEVPNLECPVCKETAENCAGITAEPENLPCFCEVQCTKDAHDAQCPACAADMDLCIAPPAALEPVSCLCVNLCLPDAVNQECTLCLQDVTQCVGIAAETEPPTEPDQPTEPVEPTEPEEPDEPETCTCTEKCVAGAVNTDCSICKNDLTPCVGVEQADPKFTISILESDGWYTDKADVEIRIKDVNETGWENVKAKINSGGSWIDLTDDLIDTDKMYLEISENCTIYVTVTDKNGKAHTKNRYIEVFDREAPTVRVGIDDELLRVEANDDLSGVYKIYVCGNSFSKLTNGTLDIRLKDYADDYEKITIQAIDHAGNKSRMTQLNNPYYEEPEKDTGNSSVGTTTVPTAPSTTVTPSGSGTTLTQSGGTVSTGQTAKPTGSTGSTVTKTDTVKDASAAETDTEEETEANPFTPAGNATVVDNATDDEGKEFYTITTPNENIFYLIIDKQREGENVYFLNVVTESDLMALAQKDENSQTTAPVDTTPTEPVTQEPEEPVEPETPLEEPEQPAEKGGNSMMLVVVVIALAAGGLGYYFKVYKPKHELDDAEDIDDFEFEGPEEPMVNEDEETAMLEETSHEELSEEEEAEQRRLYEEDNEDIPIEGDDDLVF</sequence>
<dbReference type="EMBL" id="VUMI01000017">
    <property type="protein sequence ID" value="MSS88962.1"/>
    <property type="molecule type" value="Genomic_DNA"/>
</dbReference>
<evidence type="ECO:0000256" key="1">
    <source>
        <dbReference type="SAM" id="MobiDB-lite"/>
    </source>
</evidence>
<feature type="signal peptide" evidence="3">
    <location>
        <begin position="1"/>
        <end position="37"/>
    </location>
</feature>
<dbReference type="Pfam" id="PF14283">
    <property type="entry name" value="CD1107-like"/>
    <property type="match status" value="2"/>
</dbReference>
<protein>
    <submittedName>
        <fullName evidence="5">DUF4366 domain-containing protein</fullName>
    </submittedName>
</protein>
<feature type="region of interest" description="Disordered" evidence="1">
    <location>
        <begin position="158"/>
        <end position="183"/>
    </location>
</feature>
<feature type="region of interest" description="Disordered" evidence="1">
    <location>
        <begin position="386"/>
        <end position="476"/>
    </location>
</feature>
<feature type="compositionally biased region" description="Acidic residues" evidence="1">
    <location>
        <begin position="653"/>
        <end position="668"/>
    </location>
</feature>
<feature type="transmembrane region" description="Helical" evidence="2">
    <location>
        <begin position="575"/>
        <end position="594"/>
    </location>
</feature>
<feature type="compositionally biased region" description="Low complexity" evidence="1">
    <location>
        <begin position="397"/>
        <end position="433"/>
    </location>
</feature>
<dbReference type="GeneID" id="86053744"/>
<gene>
    <name evidence="5" type="ORF">FYJ45_11835</name>
</gene>
<reference evidence="5 6" key="1">
    <citation type="submission" date="2019-08" db="EMBL/GenBank/DDBJ databases">
        <title>In-depth cultivation of the pig gut microbiome towards novel bacterial diversity and tailored functional studies.</title>
        <authorList>
            <person name="Wylensek D."/>
            <person name="Hitch T.C.A."/>
            <person name="Clavel T."/>
        </authorList>
    </citation>
    <scope>NUCLEOTIDE SEQUENCE [LARGE SCALE GENOMIC DNA]</scope>
    <source>
        <strain evidence="5 6">WCA-389-WT-23B</strain>
    </source>
</reference>
<organism evidence="5 6">
    <name type="scientific">Eisenbergiella porci</name>
    <dbReference type="NCBI Taxonomy" id="2652274"/>
    <lineage>
        <taxon>Bacteria</taxon>
        <taxon>Bacillati</taxon>
        <taxon>Bacillota</taxon>
        <taxon>Clostridia</taxon>
        <taxon>Lachnospirales</taxon>
        <taxon>Lachnospiraceae</taxon>
        <taxon>Eisenbergiella</taxon>
    </lineage>
</organism>
<keyword evidence="2" id="KW-1133">Transmembrane helix</keyword>
<evidence type="ECO:0000259" key="4">
    <source>
        <dbReference type="Pfam" id="PF14283"/>
    </source>
</evidence>
<feature type="compositionally biased region" description="Acidic residues" evidence="1">
    <location>
        <begin position="172"/>
        <end position="183"/>
    </location>
</feature>
<keyword evidence="6" id="KW-1185">Reference proteome</keyword>
<evidence type="ECO:0000313" key="6">
    <source>
        <dbReference type="Proteomes" id="UP000436047"/>
    </source>
</evidence>
<dbReference type="AlphaFoldDB" id="A0A6N7W338"/>
<feature type="compositionally biased region" description="Low complexity" evidence="1">
    <location>
        <begin position="535"/>
        <end position="550"/>
    </location>
</feature>